<proteinExistence type="predicted"/>
<gene>
    <name evidence="1" type="ORF">SCFA_1320002</name>
</gene>
<organism evidence="1">
    <name type="scientific">anaerobic digester metagenome</name>
    <dbReference type="NCBI Taxonomy" id="1263854"/>
    <lineage>
        <taxon>unclassified sequences</taxon>
        <taxon>metagenomes</taxon>
        <taxon>ecological metagenomes</taxon>
    </lineage>
</organism>
<reference evidence="1" key="1">
    <citation type="submission" date="2019-03" db="EMBL/GenBank/DDBJ databases">
        <authorList>
            <person name="Hao L."/>
        </authorList>
    </citation>
    <scope>NUCLEOTIDE SEQUENCE</scope>
</reference>
<accession>A0A485LV98</accession>
<sequence length="105" mass="11823">MVFTEMTLAERANYCLNIYRPVKESVPKCADNFNDNSACGSICCGHCPDYNRCDREKCERVWIDPKLIMDNPAGRLIYVVLATGRLVSGSVPCIISEAYDDNEHL</sequence>
<dbReference type="AlphaFoldDB" id="A0A485LV98"/>
<dbReference type="EMBL" id="CAADRN010000038">
    <property type="protein sequence ID" value="VFU11695.1"/>
    <property type="molecule type" value="Genomic_DNA"/>
</dbReference>
<name>A0A485LV98_9ZZZZ</name>
<protein>
    <submittedName>
        <fullName evidence="1">Uncharacterized protein</fullName>
    </submittedName>
</protein>
<evidence type="ECO:0000313" key="1">
    <source>
        <dbReference type="EMBL" id="VFU11695.1"/>
    </source>
</evidence>